<dbReference type="AlphaFoldDB" id="A0A1R3I7L0"/>
<evidence type="ECO:0000313" key="1">
    <source>
        <dbReference type="EMBL" id="OMO78539.1"/>
    </source>
</evidence>
<protein>
    <submittedName>
        <fullName evidence="1">Uncharacterized protein</fullName>
    </submittedName>
</protein>
<dbReference type="STRING" id="93759.A0A1R3I7L0"/>
<comment type="caution">
    <text evidence="1">The sequence shown here is derived from an EMBL/GenBank/DDBJ whole genome shotgun (WGS) entry which is preliminary data.</text>
</comment>
<name>A0A1R3I7L0_9ROSI</name>
<accession>A0A1R3I7L0</accession>
<sequence>MVRVYRPNRLPPTQSTLRVGFEGWIVLVGGPGFAGFSLPDRAKEVILELKDKEKLLYNEARFWKNEVKMLKQRAINFVEAELIEENALLKKECGYLRSQMQVGKRWK</sequence>
<dbReference type="EMBL" id="AWUE01018737">
    <property type="protein sequence ID" value="OMO78539.1"/>
    <property type="molecule type" value="Genomic_DNA"/>
</dbReference>
<reference evidence="2" key="1">
    <citation type="submission" date="2013-09" db="EMBL/GenBank/DDBJ databases">
        <title>Corchorus olitorius genome sequencing.</title>
        <authorList>
            <person name="Alam M."/>
            <person name="Haque M.S."/>
            <person name="Islam M.S."/>
            <person name="Emdad E.M."/>
            <person name="Islam M.M."/>
            <person name="Ahmed B."/>
            <person name="Halim A."/>
            <person name="Hossen Q.M.M."/>
            <person name="Hossain M.Z."/>
            <person name="Ahmed R."/>
            <person name="Khan M.M."/>
            <person name="Islam R."/>
            <person name="Rashid M.M."/>
            <person name="Khan S.A."/>
            <person name="Rahman M.S."/>
            <person name="Alam M."/>
            <person name="Yahiya A.S."/>
            <person name="Khan M.S."/>
            <person name="Azam M.S."/>
            <person name="Haque T."/>
            <person name="Lashkar M.Z.H."/>
            <person name="Akhand A.I."/>
            <person name="Morshed G."/>
            <person name="Roy S."/>
            <person name="Uddin K.S."/>
            <person name="Rabeya T."/>
            <person name="Hossain A.S."/>
            <person name="Chowdhury A."/>
            <person name="Snigdha A.R."/>
            <person name="Mortoza M.S."/>
            <person name="Matin S.A."/>
            <person name="Hoque S.M.E."/>
            <person name="Islam M.K."/>
            <person name="Roy D.K."/>
            <person name="Haider R."/>
            <person name="Moosa M.M."/>
            <person name="Elias S.M."/>
            <person name="Hasan A.M."/>
            <person name="Jahan S."/>
            <person name="Shafiuddin M."/>
            <person name="Mahmood N."/>
            <person name="Shommy N.S."/>
        </authorList>
    </citation>
    <scope>NUCLEOTIDE SEQUENCE [LARGE SCALE GENOMIC DNA]</scope>
    <source>
        <strain evidence="2">cv. O-4</strain>
    </source>
</reference>
<organism evidence="1 2">
    <name type="scientific">Corchorus olitorius</name>
    <dbReference type="NCBI Taxonomy" id="93759"/>
    <lineage>
        <taxon>Eukaryota</taxon>
        <taxon>Viridiplantae</taxon>
        <taxon>Streptophyta</taxon>
        <taxon>Embryophyta</taxon>
        <taxon>Tracheophyta</taxon>
        <taxon>Spermatophyta</taxon>
        <taxon>Magnoliopsida</taxon>
        <taxon>eudicotyledons</taxon>
        <taxon>Gunneridae</taxon>
        <taxon>Pentapetalae</taxon>
        <taxon>rosids</taxon>
        <taxon>malvids</taxon>
        <taxon>Malvales</taxon>
        <taxon>Malvaceae</taxon>
        <taxon>Grewioideae</taxon>
        <taxon>Apeibeae</taxon>
        <taxon>Corchorus</taxon>
    </lineage>
</organism>
<evidence type="ECO:0000313" key="2">
    <source>
        <dbReference type="Proteomes" id="UP000187203"/>
    </source>
</evidence>
<proteinExistence type="predicted"/>
<dbReference type="Proteomes" id="UP000187203">
    <property type="component" value="Unassembled WGS sequence"/>
</dbReference>
<gene>
    <name evidence="1" type="ORF">COLO4_24717</name>
</gene>
<keyword evidence="2" id="KW-1185">Reference proteome</keyword>